<name>A0A495E9V7_9MICC</name>
<proteinExistence type="predicted"/>
<dbReference type="InterPro" id="IPR007312">
    <property type="entry name" value="Phosphoesterase"/>
</dbReference>
<dbReference type="Pfam" id="PF04185">
    <property type="entry name" value="Phosphoesterase"/>
    <property type="match status" value="1"/>
</dbReference>
<dbReference type="GO" id="GO:0016788">
    <property type="term" value="F:hydrolase activity, acting on ester bonds"/>
    <property type="evidence" value="ECO:0007669"/>
    <property type="project" value="InterPro"/>
</dbReference>
<dbReference type="PANTHER" id="PTHR31956">
    <property type="entry name" value="NON-SPECIFIC PHOSPHOLIPASE C4-RELATED"/>
    <property type="match status" value="1"/>
</dbReference>
<dbReference type="RefSeq" id="WP_244208448.1">
    <property type="nucleotide sequence ID" value="NZ_RBIR01000009.1"/>
</dbReference>
<organism evidence="4 5">
    <name type="scientific">Arthrobacter oryzae</name>
    <dbReference type="NCBI Taxonomy" id="409290"/>
    <lineage>
        <taxon>Bacteria</taxon>
        <taxon>Bacillati</taxon>
        <taxon>Actinomycetota</taxon>
        <taxon>Actinomycetes</taxon>
        <taxon>Micrococcales</taxon>
        <taxon>Micrococcaceae</taxon>
        <taxon>Arthrobacter</taxon>
    </lineage>
</organism>
<keyword evidence="1" id="KW-0378">Hydrolase</keyword>
<keyword evidence="3" id="KW-0732">Signal</keyword>
<protein>
    <submittedName>
        <fullName evidence="4">Phosphoesterase family protein</fullName>
    </submittedName>
</protein>
<evidence type="ECO:0000256" key="3">
    <source>
        <dbReference type="SAM" id="SignalP"/>
    </source>
</evidence>
<dbReference type="EMBL" id="RBIR01000009">
    <property type="protein sequence ID" value="RKR13688.1"/>
    <property type="molecule type" value="Genomic_DNA"/>
</dbReference>
<reference evidence="4 5" key="1">
    <citation type="submission" date="2018-10" db="EMBL/GenBank/DDBJ databases">
        <title>Genomic Encyclopedia of Type Strains, Phase IV (KMG-IV): sequencing the most valuable type-strain genomes for metagenomic binning, comparative biology and taxonomic classification.</title>
        <authorList>
            <person name="Goeker M."/>
        </authorList>
    </citation>
    <scope>NUCLEOTIDE SEQUENCE [LARGE SCALE GENOMIC DNA]</scope>
    <source>
        <strain evidence="4 5">DSM 25586</strain>
    </source>
</reference>
<comment type="caution">
    <text evidence="4">The sequence shown here is derived from an EMBL/GenBank/DDBJ whole genome shotgun (WGS) entry which is preliminary data.</text>
</comment>
<dbReference type="Gene3D" id="3.40.720.10">
    <property type="entry name" value="Alkaline Phosphatase, subunit A"/>
    <property type="match status" value="1"/>
</dbReference>
<feature type="signal peptide" evidence="3">
    <location>
        <begin position="1"/>
        <end position="34"/>
    </location>
</feature>
<dbReference type="PANTHER" id="PTHR31956:SF8">
    <property type="entry name" value="ACID PHOSPHATASE PHOA (AFU_ORTHOLOGUE AFUA_1G03570)"/>
    <property type="match status" value="1"/>
</dbReference>
<feature type="chain" id="PRO_5039384906" evidence="3">
    <location>
        <begin position="35"/>
        <end position="369"/>
    </location>
</feature>
<sequence>MMRRNPTPARSRKRTSRAPWFILAAALAISTAGCQSPAPAPSTGTKTAAGVPGHVFVINLENKGYYKVWGADSEAQYLSKTLRAQGVLLSEYYGIAHNSNPNYLAQISGQASNASTRDDCPTYTPFEQTGTATPGQVQGDGCVYPGSVPTVAGQLSAAGKSWKGYMEDMQTPCQHPQLGAEDDHQSAAAGDQYATRHNPFVYFESITSSPECQRNVVAFSHLAEDLKSVDTTPNLSYLTPNLCNDGHDSPCVDGSPGGLTSADAWLRQQVPTILDSPAYKQDGMLVITFDESEGGTTGPDGLLPGGTAGGKVGALVLSPFTKAGTTSNTPYNHYSLLASIEDTFSLPRLGYAGAPNLKPFGTDVLTNKP</sequence>
<dbReference type="AlphaFoldDB" id="A0A495E9V7"/>
<keyword evidence="2" id="KW-0843">Virulence</keyword>
<gene>
    <name evidence="4" type="ORF">C8D78_3344</name>
</gene>
<evidence type="ECO:0000256" key="1">
    <source>
        <dbReference type="ARBA" id="ARBA00022801"/>
    </source>
</evidence>
<evidence type="ECO:0000313" key="4">
    <source>
        <dbReference type="EMBL" id="RKR13688.1"/>
    </source>
</evidence>
<evidence type="ECO:0000256" key="2">
    <source>
        <dbReference type="ARBA" id="ARBA00023026"/>
    </source>
</evidence>
<dbReference type="InterPro" id="IPR017850">
    <property type="entry name" value="Alkaline_phosphatase_core_sf"/>
</dbReference>
<dbReference type="GO" id="GO:0009395">
    <property type="term" value="P:phospholipid catabolic process"/>
    <property type="evidence" value="ECO:0007669"/>
    <property type="project" value="TreeGrafter"/>
</dbReference>
<dbReference type="Proteomes" id="UP000276055">
    <property type="component" value="Unassembled WGS sequence"/>
</dbReference>
<evidence type="ECO:0000313" key="5">
    <source>
        <dbReference type="Proteomes" id="UP000276055"/>
    </source>
</evidence>
<dbReference type="PROSITE" id="PS51257">
    <property type="entry name" value="PROKAR_LIPOPROTEIN"/>
    <property type="match status" value="1"/>
</dbReference>
<accession>A0A495E9V7</accession>